<evidence type="ECO:0000259" key="1">
    <source>
        <dbReference type="PROSITE" id="PS50994"/>
    </source>
</evidence>
<feature type="domain" description="Integrase catalytic" evidence="1">
    <location>
        <begin position="23"/>
        <end position="124"/>
    </location>
</feature>
<dbReference type="EMBL" id="JAHRIO010084223">
    <property type="protein sequence ID" value="MEQ2186507.1"/>
    <property type="molecule type" value="Genomic_DNA"/>
</dbReference>
<gene>
    <name evidence="2" type="ORF">GOODEAATRI_029239</name>
</gene>
<name>A0ABV0PT45_9TELE</name>
<evidence type="ECO:0000313" key="2">
    <source>
        <dbReference type="EMBL" id="MEQ2186507.1"/>
    </source>
</evidence>
<dbReference type="Gene3D" id="3.30.420.10">
    <property type="entry name" value="Ribonuclease H-like superfamily/Ribonuclease H"/>
    <property type="match status" value="1"/>
</dbReference>
<dbReference type="Pfam" id="PF24764">
    <property type="entry name" value="rva_4"/>
    <property type="match status" value="1"/>
</dbReference>
<evidence type="ECO:0000313" key="3">
    <source>
        <dbReference type="Proteomes" id="UP001476798"/>
    </source>
</evidence>
<dbReference type="PROSITE" id="PS50994">
    <property type="entry name" value="INTEGRASE"/>
    <property type="match status" value="1"/>
</dbReference>
<keyword evidence="3" id="KW-1185">Reference proteome</keyword>
<reference evidence="2 3" key="1">
    <citation type="submission" date="2021-06" db="EMBL/GenBank/DDBJ databases">
        <authorList>
            <person name="Palmer J.M."/>
        </authorList>
    </citation>
    <scope>NUCLEOTIDE SEQUENCE [LARGE SCALE GENOMIC DNA]</scope>
    <source>
        <strain evidence="2 3">GA_2019</strain>
        <tissue evidence="2">Muscle</tissue>
    </source>
</reference>
<dbReference type="InterPro" id="IPR036397">
    <property type="entry name" value="RNaseH_sf"/>
</dbReference>
<dbReference type="PANTHER" id="PTHR46791:SF4">
    <property type="match status" value="1"/>
</dbReference>
<sequence length="124" mass="14168">MRRLDPRGVLMRTLQLNPRRRRRYSVPEPNSLWHIDGNHKLIRWCIVVHCGTDGFSRLIVYLSASTNNRAATVLSSFLKAVNVYGVPSRVRSDKGGEMLLASWWLTEDLTGIHILLAEVSIIKE</sequence>
<comment type="caution">
    <text evidence="2">The sequence shown here is derived from an EMBL/GenBank/DDBJ whole genome shotgun (WGS) entry which is preliminary data.</text>
</comment>
<dbReference type="SUPFAM" id="SSF53098">
    <property type="entry name" value="Ribonuclease H-like"/>
    <property type="match status" value="1"/>
</dbReference>
<dbReference type="InterPro" id="IPR001584">
    <property type="entry name" value="Integrase_cat-core"/>
</dbReference>
<dbReference type="PANTHER" id="PTHR46791">
    <property type="entry name" value="EXPRESSED PROTEIN"/>
    <property type="match status" value="1"/>
</dbReference>
<proteinExistence type="predicted"/>
<dbReference type="InterPro" id="IPR012337">
    <property type="entry name" value="RNaseH-like_sf"/>
</dbReference>
<protein>
    <recommendedName>
        <fullName evidence="1">Integrase catalytic domain-containing protein</fullName>
    </recommendedName>
</protein>
<dbReference type="Proteomes" id="UP001476798">
    <property type="component" value="Unassembled WGS sequence"/>
</dbReference>
<dbReference type="InterPro" id="IPR058913">
    <property type="entry name" value="Integrase_dom_put"/>
</dbReference>
<accession>A0ABV0PT45</accession>
<organism evidence="2 3">
    <name type="scientific">Goodea atripinnis</name>
    <dbReference type="NCBI Taxonomy" id="208336"/>
    <lineage>
        <taxon>Eukaryota</taxon>
        <taxon>Metazoa</taxon>
        <taxon>Chordata</taxon>
        <taxon>Craniata</taxon>
        <taxon>Vertebrata</taxon>
        <taxon>Euteleostomi</taxon>
        <taxon>Actinopterygii</taxon>
        <taxon>Neopterygii</taxon>
        <taxon>Teleostei</taxon>
        <taxon>Neoteleostei</taxon>
        <taxon>Acanthomorphata</taxon>
        <taxon>Ovalentaria</taxon>
        <taxon>Atherinomorphae</taxon>
        <taxon>Cyprinodontiformes</taxon>
        <taxon>Goodeidae</taxon>
        <taxon>Goodea</taxon>
    </lineage>
</organism>